<comment type="caution">
    <text evidence="2">The sequence shown here is derived from an EMBL/GenBank/DDBJ whole genome shotgun (WGS) entry which is preliminary data.</text>
</comment>
<sequence>MKQGTDRYDRGRRKGGMVAVGRPNSSLNIGALPSSNLEVNPSHQGRGNVIISGHKKHRVNQSHRRKREHLRITLAI</sequence>
<keyword evidence="3" id="KW-1185">Reference proteome</keyword>
<accession>A0A4Z2HAM0</accession>
<organism evidence="2 3">
    <name type="scientific">Liparis tanakae</name>
    <name type="common">Tanaka's snailfish</name>
    <dbReference type="NCBI Taxonomy" id="230148"/>
    <lineage>
        <taxon>Eukaryota</taxon>
        <taxon>Metazoa</taxon>
        <taxon>Chordata</taxon>
        <taxon>Craniata</taxon>
        <taxon>Vertebrata</taxon>
        <taxon>Euteleostomi</taxon>
        <taxon>Actinopterygii</taxon>
        <taxon>Neopterygii</taxon>
        <taxon>Teleostei</taxon>
        <taxon>Neoteleostei</taxon>
        <taxon>Acanthomorphata</taxon>
        <taxon>Eupercaria</taxon>
        <taxon>Perciformes</taxon>
        <taxon>Cottioidei</taxon>
        <taxon>Cottales</taxon>
        <taxon>Liparidae</taxon>
        <taxon>Liparis</taxon>
    </lineage>
</organism>
<gene>
    <name evidence="2" type="ORF">EYF80_027861</name>
</gene>
<protein>
    <submittedName>
        <fullName evidence="2">Uncharacterized protein</fullName>
    </submittedName>
</protein>
<dbReference type="Proteomes" id="UP000314294">
    <property type="component" value="Unassembled WGS sequence"/>
</dbReference>
<feature type="compositionally biased region" description="Basic residues" evidence="1">
    <location>
        <begin position="55"/>
        <end position="69"/>
    </location>
</feature>
<evidence type="ECO:0000313" key="2">
    <source>
        <dbReference type="EMBL" id="TNN61934.1"/>
    </source>
</evidence>
<feature type="region of interest" description="Disordered" evidence="1">
    <location>
        <begin position="1"/>
        <end position="22"/>
    </location>
</feature>
<reference evidence="2 3" key="1">
    <citation type="submission" date="2019-03" db="EMBL/GenBank/DDBJ databases">
        <title>First draft genome of Liparis tanakae, snailfish: a comprehensive survey of snailfish specific genes.</title>
        <authorList>
            <person name="Kim W."/>
            <person name="Song I."/>
            <person name="Jeong J.-H."/>
            <person name="Kim D."/>
            <person name="Kim S."/>
            <person name="Ryu S."/>
            <person name="Song J.Y."/>
            <person name="Lee S.K."/>
        </authorList>
    </citation>
    <scope>NUCLEOTIDE SEQUENCE [LARGE SCALE GENOMIC DNA]</scope>
    <source>
        <tissue evidence="2">Muscle</tissue>
    </source>
</reference>
<evidence type="ECO:0000313" key="3">
    <source>
        <dbReference type="Proteomes" id="UP000314294"/>
    </source>
</evidence>
<proteinExistence type="predicted"/>
<name>A0A4Z2HAM0_9TELE</name>
<dbReference type="AlphaFoldDB" id="A0A4Z2HAM0"/>
<feature type="region of interest" description="Disordered" evidence="1">
    <location>
        <begin position="55"/>
        <end position="76"/>
    </location>
</feature>
<evidence type="ECO:0000256" key="1">
    <source>
        <dbReference type="SAM" id="MobiDB-lite"/>
    </source>
</evidence>
<dbReference type="EMBL" id="SRLO01000305">
    <property type="protein sequence ID" value="TNN61934.1"/>
    <property type="molecule type" value="Genomic_DNA"/>
</dbReference>